<evidence type="ECO:0000313" key="11">
    <source>
        <dbReference type="Proteomes" id="UP000051727"/>
    </source>
</evidence>
<dbReference type="SMART" id="SM00382">
    <property type="entry name" value="AAA"/>
    <property type="match status" value="2"/>
</dbReference>
<evidence type="ECO:0000256" key="3">
    <source>
        <dbReference type="ARBA" id="ARBA00022448"/>
    </source>
</evidence>
<feature type="domain" description="ABC transporter" evidence="9">
    <location>
        <begin position="5"/>
        <end position="245"/>
    </location>
</feature>
<dbReference type="RefSeq" id="WP_056991438.1">
    <property type="nucleotide sequence ID" value="NZ_JQAR01000013.1"/>
</dbReference>
<evidence type="ECO:0000256" key="2">
    <source>
        <dbReference type="ARBA" id="ARBA00005417"/>
    </source>
</evidence>
<dbReference type="CDD" id="cd03225">
    <property type="entry name" value="ABC_cobalt_CbiO_domain1"/>
    <property type="match status" value="2"/>
</dbReference>
<evidence type="ECO:0000256" key="1">
    <source>
        <dbReference type="ARBA" id="ARBA00004202"/>
    </source>
</evidence>
<evidence type="ECO:0000259" key="9">
    <source>
        <dbReference type="PROSITE" id="PS50893"/>
    </source>
</evidence>
<protein>
    <submittedName>
        <fullName evidence="10">ABC transporter ATP-binding protein</fullName>
    </submittedName>
</protein>
<comment type="similarity">
    <text evidence="2">Belongs to the ABC transporter superfamily.</text>
</comment>
<dbReference type="SUPFAM" id="SSF52540">
    <property type="entry name" value="P-loop containing nucleoside triphosphate hydrolases"/>
    <property type="match status" value="2"/>
</dbReference>
<proteinExistence type="inferred from homology"/>
<keyword evidence="3" id="KW-0813">Transport</keyword>
<dbReference type="GO" id="GO:0043190">
    <property type="term" value="C:ATP-binding cassette (ABC) transporter complex"/>
    <property type="evidence" value="ECO:0007669"/>
    <property type="project" value="TreeGrafter"/>
</dbReference>
<dbReference type="InterPro" id="IPR017871">
    <property type="entry name" value="ABC_transporter-like_CS"/>
</dbReference>
<evidence type="ECO:0000256" key="6">
    <source>
        <dbReference type="ARBA" id="ARBA00022840"/>
    </source>
</evidence>
<keyword evidence="6 10" id="KW-0067">ATP-binding</keyword>
<evidence type="ECO:0000313" key="10">
    <source>
        <dbReference type="EMBL" id="KRN29089.1"/>
    </source>
</evidence>
<evidence type="ECO:0000256" key="5">
    <source>
        <dbReference type="ARBA" id="ARBA00022741"/>
    </source>
</evidence>
<dbReference type="InterPro" id="IPR015856">
    <property type="entry name" value="ABC_transpr_CbiO/EcfA_su"/>
</dbReference>
<evidence type="ECO:0000256" key="8">
    <source>
        <dbReference type="ARBA" id="ARBA00023136"/>
    </source>
</evidence>
<keyword evidence="5" id="KW-0547">Nucleotide-binding</keyword>
<dbReference type="InterPro" id="IPR003439">
    <property type="entry name" value="ABC_transporter-like_ATP-bd"/>
</dbReference>
<evidence type="ECO:0000256" key="7">
    <source>
        <dbReference type="ARBA" id="ARBA00022967"/>
    </source>
</evidence>
<evidence type="ECO:0000256" key="4">
    <source>
        <dbReference type="ARBA" id="ARBA00022475"/>
    </source>
</evidence>
<dbReference type="GO" id="GO:0016887">
    <property type="term" value="F:ATP hydrolysis activity"/>
    <property type="evidence" value="ECO:0007669"/>
    <property type="project" value="InterPro"/>
</dbReference>
<organism evidence="10 11">
    <name type="scientific">Liquorilactobacillus mali</name>
    <dbReference type="NCBI Taxonomy" id="1618"/>
    <lineage>
        <taxon>Bacteria</taxon>
        <taxon>Bacillati</taxon>
        <taxon>Bacillota</taxon>
        <taxon>Bacilli</taxon>
        <taxon>Lactobacillales</taxon>
        <taxon>Lactobacillaceae</taxon>
        <taxon>Liquorilactobacillus</taxon>
    </lineage>
</organism>
<dbReference type="GO" id="GO:0042626">
    <property type="term" value="F:ATPase-coupled transmembrane transporter activity"/>
    <property type="evidence" value="ECO:0007669"/>
    <property type="project" value="TreeGrafter"/>
</dbReference>
<gene>
    <name evidence="10" type="ORF">IV36_GL000406</name>
</gene>
<dbReference type="Gene3D" id="3.40.50.300">
    <property type="entry name" value="P-loop containing nucleotide triphosphate hydrolases"/>
    <property type="match status" value="2"/>
</dbReference>
<dbReference type="EMBL" id="JQAR01000013">
    <property type="protein sequence ID" value="KRN29089.1"/>
    <property type="molecule type" value="Genomic_DNA"/>
</dbReference>
<name>A0A0R2FKD3_9LACO</name>
<dbReference type="InterPro" id="IPR027417">
    <property type="entry name" value="P-loop_NTPase"/>
</dbReference>
<dbReference type="OrthoDB" id="501320at2"/>
<dbReference type="Proteomes" id="UP000051727">
    <property type="component" value="Unassembled WGS sequence"/>
</dbReference>
<comment type="subcellular location">
    <subcellularLocation>
        <location evidence="1">Cell membrane</location>
        <topology evidence="1">Peripheral membrane protein</topology>
    </subcellularLocation>
</comment>
<dbReference type="PANTHER" id="PTHR43553:SF27">
    <property type="entry name" value="ENERGY-COUPLING FACTOR TRANSPORTER ATP-BINDING PROTEIN ECFA2"/>
    <property type="match status" value="1"/>
</dbReference>
<dbReference type="GO" id="GO:0005524">
    <property type="term" value="F:ATP binding"/>
    <property type="evidence" value="ECO:0007669"/>
    <property type="project" value="UniProtKB-KW"/>
</dbReference>
<keyword evidence="4" id="KW-1003">Cell membrane</keyword>
<dbReference type="PANTHER" id="PTHR43553">
    <property type="entry name" value="HEAVY METAL TRANSPORTER"/>
    <property type="match status" value="1"/>
</dbReference>
<dbReference type="PROSITE" id="PS50893">
    <property type="entry name" value="ABC_TRANSPORTER_2"/>
    <property type="match status" value="2"/>
</dbReference>
<dbReference type="PROSITE" id="PS00211">
    <property type="entry name" value="ABC_TRANSPORTER_1"/>
    <property type="match status" value="1"/>
</dbReference>
<keyword evidence="7" id="KW-1278">Translocase</keyword>
<dbReference type="AlphaFoldDB" id="A0A0R2FKD3"/>
<dbReference type="InterPro" id="IPR050095">
    <property type="entry name" value="ECF_ABC_transporter_ATP-bd"/>
</dbReference>
<dbReference type="InterPro" id="IPR003593">
    <property type="entry name" value="AAA+_ATPase"/>
</dbReference>
<accession>A0A0R2FKD3</accession>
<dbReference type="Pfam" id="PF00005">
    <property type="entry name" value="ABC_tran"/>
    <property type="match status" value="2"/>
</dbReference>
<dbReference type="STRING" id="1618.IV36_GL000406"/>
<comment type="caution">
    <text evidence="10">The sequence shown here is derived from an EMBL/GenBank/DDBJ whole genome shotgun (WGS) entry which is preliminary data.</text>
</comment>
<feature type="domain" description="ABC transporter" evidence="9">
    <location>
        <begin position="253"/>
        <end position="469"/>
    </location>
</feature>
<dbReference type="PATRIC" id="fig|1618.3.peg.406"/>
<reference evidence="10 11" key="1">
    <citation type="journal article" date="2015" name="Genome Announc.">
        <title>Expanding the biotechnology potential of lactobacilli through comparative genomics of 213 strains and associated genera.</title>
        <authorList>
            <person name="Sun Z."/>
            <person name="Harris H.M."/>
            <person name="McCann A."/>
            <person name="Guo C."/>
            <person name="Argimon S."/>
            <person name="Zhang W."/>
            <person name="Yang X."/>
            <person name="Jeffery I.B."/>
            <person name="Cooney J.C."/>
            <person name="Kagawa T.F."/>
            <person name="Liu W."/>
            <person name="Song Y."/>
            <person name="Salvetti E."/>
            <person name="Wrobel A."/>
            <person name="Rasinkangas P."/>
            <person name="Parkhill J."/>
            <person name="Rea M.C."/>
            <person name="O'Sullivan O."/>
            <person name="Ritari J."/>
            <person name="Douillard F.P."/>
            <person name="Paul Ross R."/>
            <person name="Yang R."/>
            <person name="Briner A.E."/>
            <person name="Felis G.E."/>
            <person name="de Vos W.M."/>
            <person name="Barrangou R."/>
            <person name="Klaenhammer T.R."/>
            <person name="Caufield P.W."/>
            <person name="Cui Y."/>
            <person name="Zhang H."/>
            <person name="O'Toole P.W."/>
        </authorList>
    </citation>
    <scope>NUCLEOTIDE SEQUENCE [LARGE SCALE GENOMIC DNA]</scope>
    <source>
        <strain evidence="10 11">ATCC 27304</strain>
    </source>
</reference>
<keyword evidence="8" id="KW-0472">Membrane</keyword>
<sequence>MSISLKIEDLTFTYSIDSKPIFEHLNFELPLNSFNLLIGPSGSGKSTFFKLVAGLYPQYSGIKNNGRILLNGQEIADIVPFERARHVAMLFQNPSRQFAMKTVFEQLVFALENIQYPTHLIEKRATEVLKKSNLWQFRDRVLQTLSGGEQQRVTLATVLVLDSSIIFLDEPFANIDSASRLVILDELKQLQLTQHKTIFISDHDISNYDGLVDHLYEIKLSSQTLAELPLTELAKLPAQTKVMQKNLPDNAVFSWHNLSFRVGERLLLSPNSLNIPKGYVGLLSGDNGIGKSTLFAAFSHQKKYSGNILYNGKPSEKIRLRNWARIVANIFQNSSDQFIKLHADEELGFSQSNSLHPEYWTAQRIQDAVNKLDLTHVLKHVNYQLSGGQQKKLQALIILIMSQPIMLFDEPFAGLDLNSLENLLMLIKQTTKDLGLSTLIISHQRRGVVEHIDYELLMDEQTIKRLGEF</sequence>